<evidence type="ECO:0000313" key="2">
    <source>
        <dbReference type="EMBL" id="PJO67113.1"/>
    </source>
</evidence>
<evidence type="ECO:0000256" key="1">
    <source>
        <dbReference type="SAM" id="MobiDB-lite"/>
    </source>
</evidence>
<dbReference type="EMBL" id="PHRB01000004">
    <property type="protein sequence ID" value="PJO67113.1"/>
    <property type="molecule type" value="Genomic_DNA"/>
</dbReference>
<proteinExistence type="predicted"/>
<feature type="region of interest" description="Disordered" evidence="1">
    <location>
        <begin position="30"/>
        <end position="113"/>
    </location>
</feature>
<feature type="compositionally biased region" description="Basic and acidic residues" evidence="1">
    <location>
        <begin position="50"/>
        <end position="61"/>
    </location>
</feature>
<organism evidence="2 3">
    <name type="scientific">Burkholderia pseudomallei</name>
    <name type="common">Pseudomonas pseudomallei</name>
    <dbReference type="NCBI Taxonomy" id="28450"/>
    <lineage>
        <taxon>Bacteria</taxon>
        <taxon>Pseudomonadati</taxon>
        <taxon>Pseudomonadota</taxon>
        <taxon>Betaproteobacteria</taxon>
        <taxon>Burkholderiales</taxon>
        <taxon>Burkholderiaceae</taxon>
        <taxon>Burkholderia</taxon>
        <taxon>pseudomallei group</taxon>
    </lineage>
</organism>
<gene>
    <name evidence="2" type="ORF">CWD88_06395</name>
</gene>
<evidence type="ECO:0000313" key="3">
    <source>
        <dbReference type="Proteomes" id="UP000231878"/>
    </source>
</evidence>
<sequence>MSRRNRARGECMHAHGKACAARSRCAARTPMREARTAGPVGAPRATAWIDGDRRRAKERTPGRAGGNEVERRRSSRGTERVGASERHGPLSRTKVARRPPRHGGSSMRAIFGN</sequence>
<comment type="caution">
    <text evidence="2">The sequence shown here is derived from an EMBL/GenBank/DDBJ whole genome shotgun (WGS) entry which is preliminary data.</text>
</comment>
<dbReference type="Proteomes" id="UP000231878">
    <property type="component" value="Unassembled WGS sequence"/>
</dbReference>
<accession>A0AAX0UEP1</accession>
<reference evidence="2 3" key="1">
    <citation type="submission" date="2017-11" db="EMBL/GenBank/DDBJ databases">
        <title>Molecular characterization of Burkholderia pseudomallei and closely related isolates from Vietnam.</title>
        <authorList>
            <person name="Ustinov D.V."/>
            <person name="Antonov A.S."/>
            <person name="Avdusheva E.F."/>
            <person name="Shpak I.M."/>
            <person name="Zakharova I.B."/>
            <person name="Thi L.A."/>
            <person name="Teteryatnikova N."/>
            <person name="Lopasteyskaya Y.A."/>
            <person name="Kuzyutina J.A."/>
            <person name="Ngo T.N."/>
            <person name="Victorov D.V."/>
        </authorList>
    </citation>
    <scope>NUCLEOTIDE SEQUENCE [LARGE SCALE GENOMIC DNA]</scope>
    <source>
        <strain evidence="2 3">V1512</strain>
    </source>
</reference>
<name>A0AAX0UEP1_BURPE</name>
<feature type="compositionally biased region" description="Basic and acidic residues" evidence="1">
    <location>
        <begin position="68"/>
        <end position="88"/>
    </location>
</feature>
<dbReference type="AlphaFoldDB" id="A0AAX0UEP1"/>
<protein>
    <submittedName>
        <fullName evidence="2">Uncharacterized protein</fullName>
    </submittedName>
</protein>